<evidence type="ECO:0000313" key="2">
    <source>
        <dbReference type="Proteomes" id="UP000287519"/>
    </source>
</evidence>
<dbReference type="EMBL" id="BHYM01000099">
    <property type="protein sequence ID" value="GCE44602.1"/>
    <property type="molecule type" value="Genomic_DNA"/>
</dbReference>
<dbReference type="AlphaFoldDB" id="A0A402CLN6"/>
<accession>A0A402CLN6</accession>
<gene>
    <name evidence="1" type="ORF">Rhow_009023</name>
</gene>
<sequence>MALPIGAALLEPRNRVGITEFASVPVHDGWPSVTRIGGCLVTIAAVMLSEFAINKA</sequence>
<reference evidence="1 2" key="1">
    <citation type="submission" date="2018-11" db="EMBL/GenBank/DDBJ databases">
        <title>Microbial catabolism of amino acid.</title>
        <authorList>
            <person name="Hibi M."/>
            <person name="Ogawa J."/>
        </authorList>
    </citation>
    <scope>NUCLEOTIDE SEQUENCE [LARGE SCALE GENOMIC DNA]</scope>
    <source>
        <strain evidence="1 2">C31-06</strain>
    </source>
</reference>
<evidence type="ECO:0000313" key="1">
    <source>
        <dbReference type="EMBL" id="GCE44602.1"/>
    </source>
</evidence>
<dbReference type="Proteomes" id="UP000287519">
    <property type="component" value="Unassembled WGS sequence"/>
</dbReference>
<protein>
    <submittedName>
        <fullName evidence="1">Uncharacterized protein</fullName>
    </submittedName>
</protein>
<proteinExistence type="predicted"/>
<organism evidence="1 2">
    <name type="scientific">Rhodococcus wratislaviensis</name>
    <name type="common">Tsukamurella wratislaviensis</name>
    <dbReference type="NCBI Taxonomy" id="44752"/>
    <lineage>
        <taxon>Bacteria</taxon>
        <taxon>Bacillati</taxon>
        <taxon>Actinomycetota</taxon>
        <taxon>Actinomycetes</taxon>
        <taxon>Mycobacteriales</taxon>
        <taxon>Nocardiaceae</taxon>
        <taxon>Rhodococcus</taxon>
    </lineage>
</organism>
<keyword evidence="2" id="KW-1185">Reference proteome</keyword>
<comment type="caution">
    <text evidence="1">The sequence shown here is derived from an EMBL/GenBank/DDBJ whole genome shotgun (WGS) entry which is preliminary data.</text>
</comment>
<name>A0A402CLN6_RHOWR</name>